<keyword evidence="7" id="KW-0732">Signal</keyword>
<sequence>MKKLSKTLSVAALTLVGMASGNAIAADGAALYTAKMCQTCHGAEGKAPIMPLYPKLAGQNKEYALAQMKDIKSGKRNNGMASAMKAMVANVSDAELEAIADYLSKVK</sequence>
<dbReference type="EMBL" id="CP009888">
    <property type="protein sequence ID" value="AIY63903.1"/>
    <property type="molecule type" value="Genomic_DNA"/>
</dbReference>
<name>A0A0A7EBM4_9GAMM</name>
<dbReference type="eggNOG" id="COG2863">
    <property type="taxonomic scope" value="Bacteria"/>
</dbReference>
<keyword evidence="10" id="KW-1185">Reference proteome</keyword>
<evidence type="ECO:0000256" key="7">
    <source>
        <dbReference type="SAM" id="SignalP"/>
    </source>
</evidence>
<organism evidence="9 10">
    <name type="scientific">Pseudoalteromonas piratica</name>
    <dbReference type="NCBI Taxonomy" id="1348114"/>
    <lineage>
        <taxon>Bacteria</taxon>
        <taxon>Pseudomonadati</taxon>
        <taxon>Pseudomonadota</taxon>
        <taxon>Gammaproteobacteria</taxon>
        <taxon>Alteromonadales</taxon>
        <taxon>Pseudoalteromonadaceae</taxon>
        <taxon>Pseudoalteromonas</taxon>
    </lineage>
</organism>
<dbReference type="Pfam" id="PF00034">
    <property type="entry name" value="Cytochrom_C"/>
    <property type="match status" value="1"/>
</dbReference>
<evidence type="ECO:0000256" key="3">
    <source>
        <dbReference type="ARBA" id="ARBA00022723"/>
    </source>
</evidence>
<dbReference type="KEGG" id="pseo:OM33_01065"/>
<dbReference type="PANTHER" id="PTHR33751">
    <property type="entry name" value="CBB3-TYPE CYTOCHROME C OXIDASE SUBUNIT FIXP"/>
    <property type="match status" value="1"/>
</dbReference>
<evidence type="ECO:0000313" key="10">
    <source>
        <dbReference type="Proteomes" id="UP000030341"/>
    </source>
</evidence>
<dbReference type="STRING" id="1348114.OM33_01065"/>
<reference evidence="9 10" key="1">
    <citation type="submission" date="2014-11" db="EMBL/GenBank/DDBJ databases">
        <title>Complete Genome Sequence of Pseudoalteromonas sp. Strain OCN003 Isolated from Kaneohe Bay, Oahu, Hawaii.</title>
        <authorList>
            <person name="Beurmann S."/>
            <person name="Videau P."/>
            <person name="Ushijima B."/>
            <person name="Smith A.M."/>
            <person name="Aeby G.S."/>
            <person name="Callahan S.M."/>
            <person name="Belcaid M."/>
        </authorList>
    </citation>
    <scope>NUCLEOTIDE SEQUENCE [LARGE SCALE GENOMIC DNA]</scope>
    <source>
        <strain evidence="9 10">OCN003</strain>
    </source>
</reference>
<evidence type="ECO:0000256" key="4">
    <source>
        <dbReference type="ARBA" id="ARBA00022982"/>
    </source>
</evidence>
<evidence type="ECO:0000256" key="5">
    <source>
        <dbReference type="ARBA" id="ARBA00023004"/>
    </source>
</evidence>
<dbReference type="PROSITE" id="PS51007">
    <property type="entry name" value="CYTC"/>
    <property type="match status" value="1"/>
</dbReference>
<dbReference type="HOGENOM" id="CLU_128253_1_0_6"/>
<keyword evidence="5 6" id="KW-0408">Iron</keyword>
<accession>A0A0A7EBM4</accession>
<dbReference type="GO" id="GO:0046872">
    <property type="term" value="F:metal ion binding"/>
    <property type="evidence" value="ECO:0007669"/>
    <property type="project" value="UniProtKB-KW"/>
</dbReference>
<dbReference type="SUPFAM" id="SSF46626">
    <property type="entry name" value="Cytochrome c"/>
    <property type="match status" value="1"/>
</dbReference>
<dbReference type="InterPro" id="IPR050597">
    <property type="entry name" value="Cytochrome_c_Oxidase_Subunit"/>
</dbReference>
<evidence type="ECO:0000256" key="2">
    <source>
        <dbReference type="ARBA" id="ARBA00022617"/>
    </source>
</evidence>
<evidence type="ECO:0000256" key="1">
    <source>
        <dbReference type="ARBA" id="ARBA00022448"/>
    </source>
</evidence>
<dbReference type="Proteomes" id="UP000030341">
    <property type="component" value="Chromosome 1"/>
</dbReference>
<dbReference type="AlphaFoldDB" id="A0A0A7EBM4"/>
<evidence type="ECO:0000256" key="6">
    <source>
        <dbReference type="PROSITE-ProRule" id="PRU00433"/>
    </source>
</evidence>
<protein>
    <submittedName>
        <fullName evidence="9">Cytochrome C</fullName>
    </submittedName>
</protein>
<keyword evidence="3 6" id="KW-0479">Metal-binding</keyword>
<feature type="signal peptide" evidence="7">
    <location>
        <begin position="1"/>
        <end position="25"/>
    </location>
</feature>
<dbReference type="InterPro" id="IPR036909">
    <property type="entry name" value="Cyt_c-like_dom_sf"/>
</dbReference>
<keyword evidence="2 6" id="KW-0349">Heme</keyword>
<proteinExistence type="predicted"/>
<gene>
    <name evidence="9" type="ORF">OM33_01065</name>
</gene>
<evidence type="ECO:0000313" key="9">
    <source>
        <dbReference type="EMBL" id="AIY63903.1"/>
    </source>
</evidence>
<dbReference type="GO" id="GO:0020037">
    <property type="term" value="F:heme binding"/>
    <property type="evidence" value="ECO:0007669"/>
    <property type="project" value="InterPro"/>
</dbReference>
<evidence type="ECO:0000259" key="8">
    <source>
        <dbReference type="PROSITE" id="PS51007"/>
    </source>
</evidence>
<feature type="chain" id="PRO_5002026650" evidence="7">
    <location>
        <begin position="26"/>
        <end position="107"/>
    </location>
</feature>
<dbReference type="GO" id="GO:0009055">
    <property type="term" value="F:electron transfer activity"/>
    <property type="evidence" value="ECO:0007669"/>
    <property type="project" value="InterPro"/>
</dbReference>
<keyword evidence="4" id="KW-0249">Electron transport</keyword>
<keyword evidence="1" id="KW-0813">Transport</keyword>
<dbReference type="InterPro" id="IPR009056">
    <property type="entry name" value="Cyt_c-like_dom"/>
</dbReference>
<feature type="domain" description="Cytochrome c" evidence="8">
    <location>
        <begin position="23"/>
        <end position="107"/>
    </location>
</feature>
<dbReference type="PANTHER" id="PTHR33751:SF9">
    <property type="entry name" value="CYTOCHROME C4"/>
    <property type="match status" value="1"/>
</dbReference>
<dbReference type="OrthoDB" id="9796421at2"/>
<dbReference type="Gene3D" id="1.10.760.10">
    <property type="entry name" value="Cytochrome c-like domain"/>
    <property type="match status" value="1"/>
</dbReference>